<dbReference type="Gene3D" id="1.20.5.340">
    <property type="match status" value="1"/>
</dbReference>
<dbReference type="GO" id="GO:0003677">
    <property type="term" value="F:DNA binding"/>
    <property type="evidence" value="ECO:0007669"/>
    <property type="project" value="UniProtKB-KW"/>
</dbReference>
<feature type="domain" description="KfrA N-terminal DNA-binding" evidence="2">
    <location>
        <begin position="8"/>
        <end position="117"/>
    </location>
</feature>
<organism evidence="3 4">
    <name type="scientific">Noviherbaspirillum album</name>
    <dbReference type="NCBI Taxonomy" id="3080276"/>
    <lineage>
        <taxon>Bacteria</taxon>
        <taxon>Pseudomonadati</taxon>
        <taxon>Pseudomonadota</taxon>
        <taxon>Betaproteobacteria</taxon>
        <taxon>Burkholderiales</taxon>
        <taxon>Oxalobacteraceae</taxon>
        <taxon>Noviherbaspirillum</taxon>
    </lineage>
</organism>
<evidence type="ECO:0000259" key="2">
    <source>
        <dbReference type="Pfam" id="PF11740"/>
    </source>
</evidence>
<accession>A0ABU6JGP7</accession>
<keyword evidence="3" id="KW-0238">DNA-binding</keyword>
<feature type="coiled-coil region" evidence="1">
    <location>
        <begin position="249"/>
        <end position="301"/>
    </location>
</feature>
<gene>
    <name evidence="3" type="ORF">RY831_27155</name>
</gene>
<protein>
    <submittedName>
        <fullName evidence="3">DNA-binding protein</fullName>
    </submittedName>
</protein>
<dbReference type="RefSeq" id="WP_326509501.1">
    <property type="nucleotide sequence ID" value="NZ_JAWIIV010000037.1"/>
</dbReference>
<dbReference type="Pfam" id="PF11740">
    <property type="entry name" value="KfrA_N"/>
    <property type="match status" value="1"/>
</dbReference>
<dbReference type="Proteomes" id="UP001352263">
    <property type="component" value="Unassembled WGS sequence"/>
</dbReference>
<feature type="coiled-coil region" evidence="1">
    <location>
        <begin position="168"/>
        <end position="217"/>
    </location>
</feature>
<evidence type="ECO:0000313" key="3">
    <source>
        <dbReference type="EMBL" id="MEC4722843.1"/>
    </source>
</evidence>
<comment type="caution">
    <text evidence="3">The sequence shown here is derived from an EMBL/GenBank/DDBJ whole genome shotgun (WGS) entry which is preliminary data.</text>
</comment>
<sequence length="352" mass="39624">MARTGIQYSDVARAAAKLIADGKSPTVDSVRQTLGGTGSKSTIAPFLKRWKTEQEDTAIAEVTLPAPLLNAVRGLHEHMQVEFQQQREALELQHNQAIQTLEQQLKQVQTEKDKALAENLAVEDELVRTRQALADLQERFHTQNVTMAAMQAEHAGLQQRLIDRATEIATLDNQLSRAREQFSHYQEATAAQREADRREYERRIGGLEHDLITANREIAGLQVSLAQRESALSSLALEHGNLQSKFGAVRDELQTIQFARDRLQEQLEESLRNRDQASAQIQQLEQTVMESRLAAASQERETKIRADQLQNALAQIDALLQEKLTWVQKKTILEQQLGVAQQAILDHAAVRK</sequence>
<name>A0ABU6JGP7_9BURK</name>
<dbReference type="EMBL" id="JAWIIV010000037">
    <property type="protein sequence ID" value="MEC4722843.1"/>
    <property type="molecule type" value="Genomic_DNA"/>
</dbReference>
<evidence type="ECO:0000313" key="4">
    <source>
        <dbReference type="Proteomes" id="UP001352263"/>
    </source>
</evidence>
<evidence type="ECO:0000256" key="1">
    <source>
        <dbReference type="SAM" id="Coils"/>
    </source>
</evidence>
<dbReference type="InterPro" id="IPR021104">
    <property type="entry name" value="KfrA_DNA-bd_N"/>
</dbReference>
<feature type="coiled-coil region" evidence="1">
    <location>
        <begin position="87"/>
        <end position="139"/>
    </location>
</feature>
<keyword evidence="1" id="KW-0175">Coiled coil</keyword>
<keyword evidence="4" id="KW-1185">Reference proteome</keyword>
<reference evidence="3 4" key="1">
    <citation type="submission" date="2023-10" db="EMBL/GenBank/DDBJ databases">
        <title>Noviherbaspirillum sp. CPCC 100848 genome assembly.</title>
        <authorList>
            <person name="Li X.Y."/>
            <person name="Fang X.M."/>
        </authorList>
    </citation>
    <scope>NUCLEOTIDE SEQUENCE [LARGE SCALE GENOMIC DNA]</scope>
    <source>
        <strain evidence="3 4">CPCC 100848</strain>
    </source>
</reference>
<proteinExistence type="predicted"/>